<keyword evidence="2" id="KW-1185">Reference proteome</keyword>
<proteinExistence type="predicted"/>
<dbReference type="AlphaFoldDB" id="A0A1Y1T2I1"/>
<evidence type="ECO:0000313" key="2">
    <source>
        <dbReference type="Proteomes" id="UP000192746"/>
    </source>
</evidence>
<dbReference type="EMBL" id="ARYN01000010">
    <property type="protein sequence ID" value="ORL45216.1"/>
    <property type="molecule type" value="Genomic_DNA"/>
</dbReference>
<dbReference type="SUPFAM" id="SSF53335">
    <property type="entry name" value="S-adenosyl-L-methionine-dependent methyltransferases"/>
    <property type="match status" value="1"/>
</dbReference>
<accession>A0A1Y1T2I1</accession>
<gene>
    <name evidence="1" type="ORF">IIF7_12212</name>
</gene>
<protein>
    <recommendedName>
        <fullName evidence="3">Methyltransferase</fullName>
    </recommendedName>
</protein>
<organism evidence="1 2">
    <name type="scientific">Zunongwangia atlantica 22II14-10F7</name>
    <dbReference type="NCBI Taxonomy" id="1185767"/>
    <lineage>
        <taxon>Bacteria</taxon>
        <taxon>Pseudomonadati</taxon>
        <taxon>Bacteroidota</taxon>
        <taxon>Flavobacteriia</taxon>
        <taxon>Flavobacteriales</taxon>
        <taxon>Flavobacteriaceae</taxon>
        <taxon>Zunongwangia</taxon>
    </lineage>
</organism>
<dbReference type="InterPro" id="IPR029063">
    <property type="entry name" value="SAM-dependent_MTases_sf"/>
</dbReference>
<reference evidence="1 2" key="1">
    <citation type="submission" date="2013-04" db="EMBL/GenBank/DDBJ databases">
        <title>Zunongwangia sp. 22II14-10F7 Genome Sequencing.</title>
        <authorList>
            <person name="Lai Q."/>
            <person name="Shao Z."/>
        </authorList>
    </citation>
    <scope>NUCLEOTIDE SEQUENCE [LARGE SCALE GENOMIC DNA]</scope>
    <source>
        <strain evidence="1 2">22II14-10F7</strain>
    </source>
</reference>
<dbReference type="PANTHER" id="PTHR43861:SF6">
    <property type="entry name" value="METHYLTRANSFERASE TYPE 11"/>
    <property type="match status" value="1"/>
</dbReference>
<dbReference type="RefSeq" id="WP_084841983.1">
    <property type="nucleotide sequence ID" value="NZ_ARYN01000010.1"/>
</dbReference>
<evidence type="ECO:0008006" key="3">
    <source>
        <dbReference type="Google" id="ProtNLM"/>
    </source>
</evidence>
<dbReference type="STRING" id="1185767.IIF7_12212"/>
<evidence type="ECO:0000313" key="1">
    <source>
        <dbReference type="EMBL" id="ORL45216.1"/>
    </source>
</evidence>
<comment type="caution">
    <text evidence="1">The sequence shown here is derived from an EMBL/GenBank/DDBJ whole genome shotgun (WGS) entry which is preliminary data.</text>
</comment>
<dbReference type="CDD" id="cd02440">
    <property type="entry name" value="AdoMet_MTases"/>
    <property type="match status" value="1"/>
</dbReference>
<name>A0A1Y1T2I1_9FLAO</name>
<sequence length="275" mass="31665">MEDSTIYCKDYLVSGEEYRLEKWKHYDILKTQPVPENLAAYYKSEDYISHTDSSKSFTDKLYNIVKAYMLQKKVGWILKEKSSGKLLDIGAGTGDFLNAASRYFEVNGVEPSEIARENAKKKNLNLKSNLAEISDTYDVISMWHVLEHVPNLNHQIEEFHRLLKDDGILVIAVPNYKSKDAEIYKEHWAAFDVPRHLWHFSKIGIQTLFLENGFQLYNSTGLKFDSYYVSMLSEKHRAGKQNLLAAFKNGLKSNLAAANTGEYSSMVYFFKKSPK</sequence>
<dbReference type="Proteomes" id="UP000192746">
    <property type="component" value="Unassembled WGS sequence"/>
</dbReference>
<dbReference type="Pfam" id="PF13489">
    <property type="entry name" value="Methyltransf_23"/>
    <property type="match status" value="1"/>
</dbReference>
<dbReference type="Gene3D" id="3.40.50.150">
    <property type="entry name" value="Vaccinia Virus protein VP39"/>
    <property type="match status" value="1"/>
</dbReference>
<dbReference type="PANTHER" id="PTHR43861">
    <property type="entry name" value="TRANS-ACONITATE 2-METHYLTRANSFERASE-RELATED"/>
    <property type="match status" value="1"/>
</dbReference>